<accession>A0AAP8LSN4</accession>
<organism evidence="1 2">
    <name type="scientific">Gardnerella vaginalis</name>
    <dbReference type="NCBI Taxonomy" id="2702"/>
    <lineage>
        <taxon>Bacteria</taxon>
        <taxon>Bacillati</taxon>
        <taxon>Actinomycetota</taxon>
        <taxon>Actinomycetes</taxon>
        <taxon>Bifidobacteriales</taxon>
        <taxon>Bifidobacteriaceae</taxon>
        <taxon>Gardnerella</taxon>
    </lineage>
</organism>
<evidence type="ECO:0000313" key="2">
    <source>
        <dbReference type="Proteomes" id="UP000234905"/>
    </source>
</evidence>
<reference evidence="1 2" key="1">
    <citation type="submission" date="2017-12" db="EMBL/GenBank/DDBJ databases">
        <title>Phylogenetic diversity of female urinary microbiome.</title>
        <authorList>
            <person name="Thomas-White K."/>
            <person name="Wolfe A.J."/>
        </authorList>
    </citation>
    <scope>NUCLEOTIDE SEQUENCE [LARGE SCALE GENOMIC DNA]</scope>
    <source>
        <strain evidence="1 2">UMB0682</strain>
    </source>
</reference>
<sequence>MKYYYTLWDINKDSIPDLVIASSRSADTTRMIDATYGVRVASYDGKKLIKSEDLTTSSDSYATLYFNKNHDGIVTLAPFGSDATSDGDMPWTKTIYRLNKHHKFTTSSETVEHPLGSDGVVQGTDELSRVVMPSFISISDMRGVDALVNNEENSQKVREHNKNVQNWIEKGYQVYTGTIKTLSKEEAKNLPGADKDDTTGFPDTYDDNARFTVLLLDNPSSVTVANGFMDCALRPTITFANKVAVLISDSNDGTSNNFKQYEGKRITIATKPNGIMYHGGDLPYGQPSVSSDDIHVIK</sequence>
<evidence type="ECO:0000313" key="1">
    <source>
        <dbReference type="EMBL" id="PKZ60442.1"/>
    </source>
</evidence>
<protein>
    <submittedName>
        <fullName evidence="1">Uncharacterized protein</fullName>
    </submittedName>
</protein>
<dbReference type="AlphaFoldDB" id="A0AAP8LSN4"/>
<proteinExistence type="predicted"/>
<dbReference type="Proteomes" id="UP000234905">
    <property type="component" value="Unassembled WGS sequence"/>
</dbReference>
<gene>
    <name evidence="1" type="ORF">CYJ61_00990</name>
</gene>
<dbReference type="EMBL" id="PKJN01000001">
    <property type="protein sequence ID" value="PKZ60442.1"/>
    <property type="molecule type" value="Genomic_DNA"/>
</dbReference>
<name>A0AAP8LSN4_GARVA</name>
<comment type="caution">
    <text evidence="1">The sequence shown here is derived from an EMBL/GenBank/DDBJ whole genome shotgun (WGS) entry which is preliminary data.</text>
</comment>